<dbReference type="InterPro" id="IPR035992">
    <property type="entry name" value="Ricin_B-like_lectins"/>
</dbReference>
<keyword evidence="1" id="KW-0732">Signal</keyword>
<keyword evidence="3" id="KW-1185">Reference proteome</keyword>
<feature type="chain" id="PRO_5012398163" evidence="1">
    <location>
        <begin position="21"/>
        <end position="157"/>
    </location>
</feature>
<organism evidence="2 3">
    <name type="scientific">Folsomia candida</name>
    <name type="common">Springtail</name>
    <dbReference type="NCBI Taxonomy" id="158441"/>
    <lineage>
        <taxon>Eukaryota</taxon>
        <taxon>Metazoa</taxon>
        <taxon>Ecdysozoa</taxon>
        <taxon>Arthropoda</taxon>
        <taxon>Hexapoda</taxon>
        <taxon>Collembola</taxon>
        <taxon>Entomobryomorpha</taxon>
        <taxon>Isotomoidea</taxon>
        <taxon>Isotomidae</taxon>
        <taxon>Proisotominae</taxon>
        <taxon>Folsomia</taxon>
    </lineage>
</organism>
<evidence type="ECO:0000313" key="2">
    <source>
        <dbReference type="EMBL" id="OXA54014.1"/>
    </source>
</evidence>
<proteinExistence type="predicted"/>
<protein>
    <submittedName>
        <fullName evidence="2">Uncharacterized protein</fullName>
    </submittedName>
</protein>
<dbReference type="SUPFAM" id="SSF50370">
    <property type="entry name" value="Ricin B-like lectins"/>
    <property type="match status" value="1"/>
</dbReference>
<dbReference type="Gene3D" id="2.80.10.50">
    <property type="match status" value="1"/>
</dbReference>
<feature type="signal peptide" evidence="1">
    <location>
        <begin position="1"/>
        <end position="20"/>
    </location>
</feature>
<reference evidence="2 3" key="1">
    <citation type="submission" date="2015-12" db="EMBL/GenBank/DDBJ databases">
        <title>The genome of Folsomia candida.</title>
        <authorList>
            <person name="Faddeeva A."/>
            <person name="Derks M.F."/>
            <person name="Anvar Y."/>
            <person name="Smit S."/>
            <person name="Van Straalen N."/>
            <person name="Roelofs D."/>
        </authorList>
    </citation>
    <scope>NUCLEOTIDE SEQUENCE [LARGE SCALE GENOMIC DNA]</scope>
    <source>
        <strain evidence="2 3">VU population</strain>
        <tissue evidence="2">Whole body</tissue>
    </source>
</reference>
<dbReference type="EMBL" id="LNIX01000005">
    <property type="protein sequence ID" value="OXA54014.1"/>
    <property type="molecule type" value="Genomic_DNA"/>
</dbReference>
<evidence type="ECO:0000256" key="1">
    <source>
        <dbReference type="SAM" id="SignalP"/>
    </source>
</evidence>
<accession>A0A226EA50</accession>
<gene>
    <name evidence="2" type="ORF">Fcan01_11334</name>
</gene>
<evidence type="ECO:0000313" key="3">
    <source>
        <dbReference type="Proteomes" id="UP000198287"/>
    </source>
</evidence>
<comment type="caution">
    <text evidence="2">The sequence shown here is derived from an EMBL/GenBank/DDBJ whole genome shotgun (WGS) entry which is preliminary data.</text>
</comment>
<dbReference type="PROSITE" id="PS50231">
    <property type="entry name" value="RICIN_B_LECTIN"/>
    <property type="match status" value="1"/>
</dbReference>
<dbReference type="AlphaFoldDB" id="A0A226EA50"/>
<sequence length="157" mass="17966">MKLTSFSFLLILNFHHSVVAETVLTLTTGEKQHCLFLPPSPNAHPLIRINTCGTGPRREVWSLQKVDKQYIRIQAYHSERQLCIQTTEDPDTPVVMDDCSSEVGQQWRLKCDKSKNNCQIMSHGEKCLQKLADGFGSWLKVDQCSERSMWTLKEVTV</sequence>
<dbReference type="Proteomes" id="UP000198287">
    <property type="component" value="Unassembled WGS sequence"/>
</dbReference>
<name>A0A226EA50_FOLCA</name>
<dbReference type="CDD" id="cd00161">
    <property type="entry name" value="beta-trefoil_Ricin-like"/>
    <property type="match status" value="1"/>
</dbReference>